<feature type="compositionally biased region" description="Basic residues" evidence="3">
    <location>
        <begin position="85"/>
        <end position="97"/>
    </location>
</feature>
<gene>
    <name evidence="8" type="primary">6038208</name>
    <name evidence="7" type="ORF">CpipJ_CPIJ006540</name>
</gene>
<dbReference type="GO" id="GO:0043139">
    <property type="term" value="F:5'-3' DNA helicase activity"/>
    <property type="evidence" value="ECO:0007669"/>
    <property type="project" value="UniProtKB-EC"/>
</dbReference>
<dbReference type="SUPFAM" id="SSF56219">
    <property type="entry name" value="DNase I-like"/>
    <property type="match status" value="1"/>
</dbReference>
<evidence type="ECO:0000259" key="5">
    <source>
        <dbReference type="Pfam" id="PF14214"/>
    </source>
</evidence>
<dbReference type="InterPro" id="IPR046700">
    <property type="entry name" value="DUF6570"/>
</dbReference>
<dbReference type="InParanoid" id="B0WH72"/>
<comment type="similarity">
    <text evidence="1">Belongs to the helicase family.</text>
</comment>
<dbReference type="EnsemblMetazoa" id="CPIJ006540-RA">
    <property type="protein sequence ID" value="CPIJ006540-PA"/>
    <property type="gene ID" value="CPIJ006540"/>
</dbReference>
<dbReference type="Pfam" id="PF14214">
    <property type="entry name" value="Helitron_like_N"/>
    <property type="match status" value="1"/>
</dbReference>
<evidence type="ECO:0000313" key="8">
    <source>
        <dbReference type="EnsemblMetazoa" id="CPIJ006540-PA"/>
    </source>
</evidence>
<keyword evidence="9" id="KW-1185">Reference proteome</keyword>
<proteinExistence type="inferred from homology"/>
<feature type="compositionally biased region" description="Basic and acidic residues" evidence="3">
    <location>
        <begin position="186"/>
        <end position="219"/>
    </location>
</feature>
<dbReference type="Gene3D" id="3.40.50.300">
    <property type="entry name" value="P-loop containing nucleotide triphosphate hydrolases"/>
    <property type="match status" value="2"/>
</dbReference>
<comment type="catalytic activity">
    <reaction evidence="1">
        <text>ATP + H2O = ADP + phosphate + H(+)</text>
        <dbReference type="Rhea" id="RHEA:13065"/>
        <dbReference type="ChEBI" id="CHEBI:15377"/>
        <dbReference type="ChEBI" id="CHEBI:15378"/>
        <dbReference type="ChEBI" id="CHEBI:30616"/>
        <dbReference type="ChEBI" id="CHEBI:43474"/>
        <dbReference type="ChEBI" id="CHEBI:456216"/>
        <dbReference type="EC" id="5.6.2.3"/>
    </reaction>
</comment>
<keyword evidence="1" id="KW-0227">DNA damage</keyword>
<dbReference type="OMA" id="RENKAFC"/>
<dbReference type="InterPro" id="IPR010285">
    <property type="entry name" value="DNA_helicase_pif1-like_DEAD"/>
</dbReference>
<keyword evidence="2" id="KW-0175">Coiled coil</keyword>
<dbReference type="eggNOG" id="KOG0987">
    <property type="taxonomic scope" value="Eukaryota"/>
</dbReference>
<evidence type="ECO:0000256" key="1">
    <source>
        <dbReference type="RuleBase" id="RU363044"/>
    </source>
</evidence>
<feature type="domain" description="Helitron helicase-like" evidence="5">
    <location>
        <begin position="700"/>
        <end position="834"/>
    </location>
</feature>
<dbReference type="VEuPathDB" id="VectorBase:CPIJ006540"/>
<evidence type="ECO:0000313" key="7">
    <source>
        <dbReference type="EMBL" id="EDS27530.1"/>
    </source>
</evidence>
<dbReference type="InterPro" id="IPR027417">
    <property type="entry name" value="P-loop_NTPase"/>
</dbReference>
<keyword evidence="1" id="KW-0547">Nucleotide-binding</keyword>
<reference evidence="8" key="2">
    <citation type="submission" date="2021-02" db="UniProtKB">
        <authorList>
            <consortium name="EnsemblMetazoa"/>
        </authorList>
    </citation>
    <scope>IDENTIFICATION</scope>
    <source>
        <strain evidence="8">JHB</strain>
    </source>
</reference>
<name>B0WH72_CULQU</name>
<comment type="cofactor">
    <cofactor evidence="1">
        <name>Mg(2+)</name>
        <dbReference type="ChEBI" id="CHEBI:18420"/>
    </cofactor>
</comment>
<evidence type="ECO:0000256" key="3">
    <source>
        <dbReference type="SAM" id="MobiDB-lite"/>
    </source>
</evidence>
<dbReference type="GO" id="GO:0000723">
    <property type="term" value="P:telomere maintenance"/>
    <property type="evidence" value="ECO:0007669"/>
    <property type="project" value="InterPro"/>
</dbReference>
<evidence type="ECO:0000259" key="4">
    <source>
        <dbReference type="Pfam" id="PF05970"/>
    </source>
</evidence>
<evidence type="ECO:0000256" key="2">
    <source>
        <dbReference type="SAM" id="Coils"/>
    </source>
</evidence>
<dbReference type="PANTHER" id="PTHR47642:SF5">
    <property type="entry name" value="ATP-DEPENDENT DNA HELICASE"/>
    <property type="match status" value="1"/>
</dbReference>
<dbReference type="Proteomes" id="UP000002320">
    <property type="component" value="Unassembled WGS sequence"/>
</dbReference>
<dbReference type="GO" id="GO:0006310">
    <property type="term" value="P:DNA recombination"/>
    <property type="evidence" value="ECO:0007669"/>
    <property type="project" value="UniProtKB-KW"/>
</dbReference>
<feature type="coiled-coil region" evidence="2">
    <location>
        <begin position="936"/>
        <end position="970"/>
    </location>
</feature>
<dbReference type="KEGG" id="cqu:CpipJ_CPIJ006540"/>
<feature type="domain" description="DNA helicase Pif1-like DEAD-box helicase" evidence="4">
    <location>
        <begin position="1313"/>
        <end position="1519"/>
    </location>
</feature>
<keyword evidence="1" id="KW-0347">Helicase</keyword>
<feature type="region of interest" description="Disordered" evidence="3">
    <location>
        <begin position="1"/>
        <end position="43"/>
    </location>
</feature>
<reference evidence="7" key="1">
    <citation type="submission" date="2007-03" db="EMBL/GenBank/DDBJ databases">
        <title>Annotation of Culex pipiens quinquefasciatus.</title>
        <authorList>
            <consortium name="The Broad Institute Genome Sequencing Platform"/>
            <person name="Atkinson P.W."/>
            <person name="Hemingway J."/>
            <person name="Christensen B.M."/>
            <person name="Higgs S."/>
            <person name="Kodira C."/>
            <person name="Hannick L."/>
            <person name="Megy K."/>
            <person name="O'Leary S."/>
            <person name="Pearson M."/>
            <person name="Haas B.J."/>
            <person name="Mauceli E."/>
            <person name="Wortman J.R."/>
            <person name="Lee N.H."/>
            <person name="Guigo R."/>
            <person name="Stanke M."/>
            <person name="Alvarado L."/>
            <person name="Amedeo P."/>
            <person name="Antoine C.H."/>
            <person name="Arensburger P."/>
            <person name="Bidwell S.L."/>
            <person name="Crawford M."/>
            <person name="Camaro F."/>
            <person name="Devon K."/>
            <person name="Engels R."/>
            <person name="Hammond M."/>
            <person name="Howarth C."/>
            <person name="Koehrsen M."/>
            <person name="Lawson D."/>
            <person name="Montgomery P."/>
            <person name="Nene V."/>
            <person name="Nusbaum C."/>
            <person name="Puiu D."/>
            <person name="Romero-Severson J."/>
            <person name="Severson D.W."/>
            <person name="Shumway M."/>
            <person name="Sisk P."/>
            <person name="Stolte C."/>
            <person name="Zeng Q."/>
            <person name="Eisenstadt E."/>
            <person name="Fraser-Liggett C."/>
            <person name="Strausberg R."/>
            <person name="Galagan J."/>
            <person name="Birren B."/>
            <person name="Collins F.H."/>
        </authorList>
    </citation>
    <scope>NUCLEOTIDE SEQUENCE [LARGE SCALE GENOMIC DNA]</scope>
    <source>
        <strain evidence="7">JHB</strain>
    </source>
</reference>
<dbReference type="VEuPathDB" id="VectorBase:CQUJHB017413"/>
<sequence length="2294" mass="265526">MPKTNNKQISMKSKSRRKYDKIRRTITDEAYGENEETTTNRCEETEIKKKQQIKINSQAGVKNKIQKRTHDEAFPSNDDDNGESKKKRNAARMRQVRLKPEYKIKEKENNLKRKAKSRLDPEKLEKIRKSCRQHMKKKRKNPSFEAENISNVNESQKNAEYKREKRKDPVFKDDENQKKKRYIQVKRLDPKHREQENHKKNQYMQEKRKDPKNREKENQQKSQYMQERRKDPKNREKENQQKSQHMQEKRKDPILRGKENQKNKVQMQNVRDDETYAAPERQRNAIAKRVQRANEMVFHRSLVYNHYQSRPDDPHAKVLLDCIESRKQIPNFICSCCEGRFFERGVIKVTKDAVVRKMSKKTDVVPFEQADVDRILNKFNESQQNYMCHTCVNYVKRGSVPKLSSSNGFKLEPVPEEITRLNNVELRMLAPYVPFVKIITLSHRASNPQKGMKGNAVHVPVDVNEMFCQLLPRTNAGVVAVDFRRRKDHRGNYAQGLVRVEFVKEAAEYLQTTELYQKYEIKFQFDENLDGDETEPLDRENDDDSELGDLENADEYYRKFMEGDENCLLIDFNEMVAKLQNIITQEDSERHKTVVMAPGENKIPESVLINPDIEYLAFPEIFGGVAPKRKNKKITLADTVKWETRFHGSTLTPERILYMGKAKLLSDAVNSVRTSCRKKTITGGLTASDALHSAYGVKDHNDRWKCMQSMRCTPSYMEKKKKELFAHIAQHGAPTFFVTVSVVETNWPELIQALIETSTGNKLSLAEAMQLPYQERAKLVNDYPVIVAMYYDNKIKNIMKAIKNPDGIFPGLTLIDSFERREFQQRGSPHDHDLFWFNEAPIFDPEDPETWPAVEEFVDRYITCEYDENNPNCKFLRHKHTDTCSKGRINKNTCRFNFPRFMYPETKILAPLLKEEKTTEVKENLQKIRDFMEEYYKDKERVYKDFEIVLEELEMTFDSYKTAIRSALDRPTLIYKRRSCDIDINSYNLELLNLMESNIDVQFILDKYQTAQYVVDYVVKPDTGLSKALKDIQAELDKGNVSAREQMRTYTNKFLNGHLLSTSEAVMYCLSIPLTRFKVASIFINTAPKEERVVFLKSVKELEALDPDSTDVCGKDVITHYAERKGMDDVCLAEFAAYIFKTGNKRRVDKDQNEPYDNDDDDGLVMDINAGIKRRVNPRVIRFIRYNREQQPDNYYREKLLLFLPWRCEEKEIQSVNWFQKYTDNVILIERNHASLFLMSEEELERAVEEAKNHRKLHDEEELAEFEANKIPKDQEVDVFVEAGMDRPKNVVQFKYCSPPKVDKQEVMELLCKLNNRQKEIVMHVYKSFRCNETPLRIFISGSAGVGKSMVIKALYQLITYHLEYEVETKAHQDLESVKVLLSAFSGKAAFLIGGNTLHSAFALPLQENANMSDLPPEVANNLRIQLMHCKLMIIDEASMVGSTTLSRIDTRLRQILGVDKSFGGISVILLGDFQQLPPVKDSLIFTTPKHSMLRMDLSSLWNEFFIYELTEVMRQKNDLKFVHALNNFARGEMNDDDIRLIKTREVKEIEVPDKAMRLYYANVDVENYNNMKIAASKEAEITCNAVDKIKSRLNPKQIEKKMELYKKKPTKDCGGYPYTLHLKKDIKYMLTANLDVSDGLVNGATGTLKQVICNPGSGKPTIVFLDFGAAKIGRKMRSEQAQMMERNSINMKWTPIERRIYQMTTYHHKDHQAFRDQFPMVPCEALTIHKSQGQTYESVCLDFRKPQRMTRQLVYVALSRVTTLEGLYILGTFPGNMKSNNTLTISTNEIQRMRSERLLPLVYDNLMNVDGLVIAYLNVQSLKTSLKHILSDQWYLRCDVLVFAETCTSAGDQIVIPNFILMYRSDEVSRPAYIKKNIAKGVMCFVKHGVGGQILNKKIIFSENKGAYEGHIDLFQLIIDGVSIISGYKSPKAKYLDFKQSILDMTNTVELPSILIGDMNFNLNDNKNCQVKQFKSLMDKIGLRDKMSASESTTVLNSRLDVIFSNLDNLKTGVYECYFSDHKTIYGIISGMKKSTEVAGRCENRPDEEWNTSIDRQNTNSSIEDADVIEESVGSLDSPHINTISTSIICSNEIDELHNAEQIQRLLLPEEMGYSTIENLNKQLLKSLDEYSDEEIEVHLSNCERSLEIIETAMIPLNESVIQDLEQTDQDDVFVINLAQKHTSFCGEHFRLGSLVWHRQRVTVGNVKLTKLDPKLDDGLREPVRDDIDAADSILIQHGRGVGSCLTFRQSTNRILAIFNSGLPIKGDAIKSRVMKKIEESSVMMDKRYSTKQ</sequence>
<dbReference type="STRING" id="7176.B0WH72"/>
<feature type="region of interest" description="Disordered" evidence="3">
    <location>
        <begin position="55"/>
        <end position="283"/>
    </location>
</feature>
<dbReference type="SUPFAM" id="SSF52540">
    <property type="entry name" value="P-loop containing nucleoside triphosphate hydrolases"/>
    <property type="match status" value="2"/>
</dbReference>
<feature type="compositionally biased region" description="Basic and acidic residues" evidence="3">
    <location>
        <begin position="98"/>
        <end position="128"/>
    </location>
</feature>
<protein>
    <recommendedName>
        <fullName evidence="1">ATP-dependent DNA helicase</fullName>
        <ecNumber evidence="1">5.6.2.3</ecNumber>
    </recommendedName>
</protein>
<dbReference type="InterPro" id="IPR025476">
    <property type="entry name" value="Helitron_helicase-like"/>
</dbReference>
<dbReference type="PANTHER" id="PTHR47642">
    <property type="entry name" value="ATP-DEPENDENT DNA HELICASE"/>
    <property type="match status" value="1"/>
</dbReference>
<evidence type="ECO:0000259" key="6">
    <source>
        <dbReference type="Pfam" id="PF20209"/>
    </source>
</evidence>
<dbReference type="EC" id="5.6.2.3" evidence="1"/>
<dbReference type="Pfam" id="PF05970">
    <property type="entry name" value="PIF1"/>
    <property type="match status" value="1"/>
</dbReference>
<dbReference type="GO" id="GO:0016787">
    <property type="term" value="F:hydrolase activity"/>
    <property type="evidence" value="ECO:0007669"/>
    <property type="project" value="UniProtKB-KW"/>
</dbReference>
<feature type="compositionally biased region" description="Basic and acidic residues" evidence="3">
    <location>
        <begin position="226"/>
        <end position="262"/>
    </location>
</feature>
<keyword evidence="1" id="KW-0378">Hydrolase</keyword>
<dbReference type="GO" id="GO:0005524">
    <property type="term" value="F:ATP binding"/>
    <property type="evidence" value="ECO:0007669"/>
    <property type="project" value="UniProtKB-KW"/>
</dbReference>
<feature type="compositionally biased region" description="Basic and acidic residues" evidence="3">
    <location>
        <begin position="157"/>
        <end position="177"/>
    </location>
</feature>
<dbReference type="InterPro" id="IPR036691">
    <property type="entry name" value="Endo/exonu/phosph_ase_sf"/>
</dbReference>
<accession>B0WH72</accession>
<feature type="domain" description="DUF6570" evidence="6">
    <location>
        <begin position="397"/>
        <end position="522"/>
    </location>
</feature>
<keyword evidence="1" id="KW-0234">DNA repair</keyword>
<feature type="compositionally biased region" description="Basic residues" evidence="3">
    <location>
        <begin position="129"/>
        <end position="141"/>
    </location>
</feature>
<dbReference type="InterPro" id="IPR051055">
    <property type="entry name" value="PIF1_helicase"/>
</dbReference>
<dbReference type="Pfam" id="PF20209">
    <property type="entry name" value="DUF6570"/>
    <property type="match status" value="1"/>
</dbReference>
<dbReference type="Gene3D" id="3.60.10.10">
    <property type="entry name" value="Endonuclease/exonuclease/phosphatase"/>
    <property type="match status" value="1"/>
</dbReference>
<dbReference type="CDD" id="cd18809">
    <property type="entry name" value="SF1_C_RecD"/>
    <property type="match status" value="1"/>
</dbReference>
<evidence type="ECO:0000313" key="9">
    <source>
        <dbReference type="Proteomes" id="UP000002320"/>
    </source>
</evidence>
<dbReference type="GO" id="GO:0006281">
    <property type="term" value="P:DNA repair"/>
    <property type="evidence" value="ECO:0007669"/>
    <property type="project" value="UniProtKB-KW"/>
</dbReference>
<feature type="compositionally biased region" description="Polar residues" evidence="3">
    <location>
        <begin position="1"/>
        <end position="12"/>
    </location>
</feature>
<organism>
    <name type="scientific">Culex quinquefasciatus</name>
    <name type="common">Southern house mosquito</name>
    <name type="synonym">Culex pungens</name>
    <dbReference type="NCBI Taxonomy" id="7176"/>
    <lineage>
        <taxon>Eukaryota</taxon>
        <taxon>Metazoa</taxon>
        <taxon>Ecdysozoa</taxon>
        <taxon>Arthropoda</taxon>
        <taxon>Hexapoda</taxon>
        <taxon>Insecta</taxon>
        <taxon>Pterygota</taxon>
        <taxon>Neoptera</taxon>
        <taxon>Endopterygota</taxon>
        <taxon>Diptera</taxon>
        <taxon>Nematocera</taxon>
        <taxon>Culicoidea</taxon>
        <taxon>Culicidae</taxon>
        <taxon>Culicinae</taxon>
        <taxon>Culicini</taxon>
        <taxon>Culex</taxon>
        <taxon>Culex</taxon>
    </lineage>
</organism>
<dbReference type="VEuPathDB" id="VectorBase:CQUJHB014102"/>
<keyword evidence="1" id="KW-0067">ATP-binding</keyword>
<dbReference type="HOGENOM" id="CLU_230215_0_0_1"/>
<dbReference type="EMBL" id="DS231933">
    <property type="protein sequence ID" value="EDS27530.1"/>
    <property type="molecule type" value="Genomic_DNA"/>
</dbReference>
<dbReference type="OrthoDB" id="5951731at2759"/>
<keyword evidence="1" id="KW-0233">DNA recombination</keyword>